<evidence type="ECO:0000313" key="2">
    <source>
        <dbReference type="Proteomes" id="UP000596742"/>
    </source>
</evidence>
<organism evidence="1 2">
    <name type="scientific">Mytilus galloprovincialis</name>
    <name type="common">Mediterranean mussel</name>
    <dbReference type="NCBI Taxonomy" id="29158"/>
    <lineage>
        <taxon>Eukaryota</taxon>
        <taxon>Metazoa</taxon>
        <taxon>Spiralia</taxon>
        <taxon>Lophotrochozoa</taxon>
        <taxon>Mollusca</taxon>
        <taxon>Bivalvia</taxon>
        <taxon>Autobranchia</taxon>
        <taxon>Pteriomorphia</taxon>
        <taxon>Mytilida</taxon>
        <taxon>Mytiloidea</taxon>
        <taxon>Mytilidae</taxon>
        <taxon>Mytilinae</taxon>
        <taxon>Mytilus</taxon>
    </lineage>
</organism>
<protein>
    <submittedName>
        <fullName evidence="1">Uncharacterized protein</fullName>
    </submittedName>
</protein>
<dbReference type="EMBL" id="UYJE01010050">
    <property type="protein sequence ID" value="VDI79284.1"/>
    <property type="molecule type" value="Genomic_DNA"/>
</dbReference>
<comment type="caution">
    <text evidence="1">The sequence shown here is derived from an EMBL/GenBank/DDBJ whole genome shotgun (WGS) entry which is preliminary data.</text>
</comment>
<keyword evidence="2" id="KW-1185">Reference proteome</keyword>
<proteinExistence type="predicted"/>
<name>A0A8B6HHT5_MYTGA</name>
<reference evidence="1" key="1">
    <citation type="submission" date="2018-11" db="EMBL/GenBank/DDBJ databases">
        <authorList>
            <person name="Alioto T."/>
            <person name="Alioto T."/>
        </authorList>
    </citation>
    <scope>NUCLEOTIDE SEQUENCE</scope>
</reference>
<sequence>METMYIEFMKFNRKYIDVYRCVREKGALSNSLDLNDIFRIESQQAVVICNNVTAARGARSVNLQCTIKYPGITCEDIFWENGMTGEIIETTRELYEVSCEVYKDNF</sequence>
<accession>A0A8B6HHT5</accession>
<dbReference type="AlphaFoldDB" id="A0A8B6HHT5"/>
<gene>
    <name evidence="1" type="ORF">MGAL_10B068122</name>
</gene>
<dbReference type="Proteomes" id="UP000596742">
    <property type="component" value="Unassembled WGS sequence"/>
</dbReference>
<dbReference type="OrthoDB" id="10558610at2759"/>
<evidence type="ECO:0000313" key="1">
    <source>
        <dbReference type="EMBL" id="VDI79284.1"/>
    </source>
</evidence>